<evidence type="ECO:0000313" key="1">
    <source>
        <dbReference type="EnsemblMetazoa" id="tetur26g01680.1"/>
    </source>
</evidence>
<dbReference type="AlphaFoldDB" id="T1KXX2"/>
<dbReference type="HOGENOM" id="CLU_3109037_0_0_1"/>
<reference evidence="1" key="2">
    <citation type="submission" date="2015-06" db="UniProtKB">
        <authorList>
            <consortium name="EnsemblMetazoa"/>
        </authorList>
    </citation>
    <scope>IDENTIFICATION</scope>
</reference>
<sequence length="51" mass="5651">MACTSVHLSLKLMRLIGFYARSWLFLDLSLSESTVGCLGVNNFIVISSKID</sequence>
<reference evidence="2" key="1">
    <citation type="submission" date="2011-08" db="EMBL/GenBank/DDBJ databases">
        <authorList>
            <person name="Rombauts S."/>
        </authorList>
    </citation>
    <scope>NUCLEOTIDE SEQUENCE</scope>
    <source>
        <strain evidence="2">London</strain>
    </source>
</reference>
<name>T1KXX2_TETUR</name>
<keyword evidence="2" id="KW-1185">Reference proteome</keyword>
<dbReference type="EMBL" id="CAEY01000697">
    <property type="status" value="NOT_ANNOTATED_CDS"/>
    <property type="molecule type" value="Genomic_DNA"/>
</dbReference>
<evidence type="ECO:0000313" key="2">
    <source>
        <dbReference type="Proteomes" id="UP000015104"/>
    </source>
</evidence>
<protein>
    <submittedName>
        <fullName evidence="1">Uncharacterized protein</fullName>
    </submittedName>
</protein>
<accession>T1KXX2</accession>
<organism evidence="1 2">
    <name type="scientific">Tetranychus urticae</name>
    <name type="common">Two-spotted spider mite</name>
    <dbReference type="NCBI Taxonomy" id="32264"/>
    <lineage>
        <taxon>Eukaryota</taxon>
        <taxon>Metazoa</taxon>
        <taxon>Ecdysozoa</taxon>
        <taxon>Arthropoda</taxon>
        <taxon>Chelicerata</taxon>
        <taxon>Arachnida</taxon>
        <taxon>Acari</taxon>
        <taxon>Acariformes</taxon>
        <taxon>Trombidiformes</taxon>
        <taxon>Prostigmata</taxon>
        <taxon>Eleutherengona</taxon>
        <taxon>Raphignathae</taxon>
        <taxon>Tetranychoidea</taxon>
        <taxon>Tetranychidae</taxon>
        <taxon>Tetranychus</taxon>
    </lineage>
</organism>
<dbReference type="EnsemblMetazoa" id="tetur26g01680.1">
    <property type="protein sequence ID" value="tetur26g01680.1"/>
    <property type="gene ID" value="tetur26g01680"/>
</dbReference>
<proteinExistence type="predicted"/>
<dbReference type="Proteomes" id="UP000015104">
    <property type="component" value="Unassembled WGS sequence"/>
</dbReference>